<dbReference type="EMBL" id="AKGD01000004">
    <property type="protein sequence ID" value="EIT67637.1"/>
    <property type="molecule type" value="Genomic_DNA"/>
</dbReference>
<evidence type="ECO:0000259" key="6">
    <source>
        <dbReference type="Pfam" id="PF01694"/>
    </source>
</evidence>
<dbReference type="AlphaFoldDB" id="I7Z7P9"/>
<feature type="transmembrane region" description="Helical" evidence="5">
    <location>
        <begin position="156"/>
        <end position="173"/>
    </location>
</feature>
<evidence type="ECO:0000313" key="8">
    <source>
        <dbReference type="Proteomes" id="UP000003704"/>
    </source>
</evidence>
<dbReference type="SUPFAM" id="SSF144091">
    <property type="entry name" value="Rhomboid-like"/>
    <property type="match status" value="1"/>
</dbReference>
<keyword evidence="4 5" id="KW-0472">Membrane</keyword>
<dbReference type="Pfam" id="PF01694">
    <property type="entry name" value="Rhomboid"/>
    <property type="match status" value="1"/>
</dbReference>
<evidence type="ECO:0000256" key="5">
    <source>
        <dbReference type="SAM" id="Phobius"/>
    </source>
</evidence>
<evidence type="ECO:0000256" key="3">
    <source>
        <dbReference type="ARBA" id="ARBA00022989"/>
    </source>
</evidence>
<dbReference type="Gene3D" id="1.20.1540.10">
    <property type="entry name" value="Rhomboid-like"/>
    <property type="match status" value="1"/>
</dbReference>
<dbReference type="RefSeq" id="WP_007187007.1">
    <property type="nucleotide sequence ID" value="NZ_AKGD01000004.1"/>
</dbReference>
<dbReference type="InterPro" id="IPR022764">
    <property type="entry name" value="Peptidase_S54_rhomboid_dom"/>
</dbReference>
<keyword evidence="2 5" id="KW-0812">Transmembrane</keyword>
<dbReference type="GO" id="GO:0004252">
    <property type="term" value="F:serine-type endopeptidase activity"/>
    <property type="evidence" value="ECO:0007669"/>
    <property type="project" value="InterPro"/>
</dbReference>
<protein>
    <recommendedName>
        <fullName evidence="6">Peptidase S54 rhomboid domain-containing protein</fullName>
    </recommendedName>
</protein>
<dbReference type="Proteomes" id="UP000003704">
    <property type="component" value="Unassembled WGS sequence"/>
</dbReference>
<dbReference type="STRING" id="1172194.WQQ_40720"/>
<evidence type="ECO:0000256" key="4">
    <source>
        <dbReference type="ARBA" id="ARBA00023136"/>
    </source>
</evidence>
<reference evidence="7 8" key="1">
    <citation type="journal article" date="2012" name="J. Bacteriol.">
        <title>Genome Sequence of n-Alkane-Degrading Hydrocarboniphaga effusa Strain AP103T (ATCC BAA-332T).</title>
        <authorList>
            <person name="Chang H.K."/>
            <person name="Zylstra G.J."/>
            <person name="Chae J.C."/>
        </authorList>
    </citation>
    <scope>NUCLEOTIDE SEQUENCE [LARGE SCALE GENOMIC DNA]</scope>
    <source>
        <strain evidence="7 8">AP103</strain>
    </source>
</reference>
<keyword evidence="8" id="KW-1185">Reference proteome</keyword>
<feature type="transmembrane region" description="Helical" evidence="5">
    <location>
        <begin position="68"/>
        <end position="88"/>
    </location>
</feature>
<evidence type="ECO:0000256" key="1">
    <source>
        <dbReference type="ARBA" id="ARBA00004141"/>
    </source>
</evidence>
<dbReference type="OrthoDB" id="196054at2"/>
<keyword evidence="3 5" id="KW-1133">Transmembrane helix</keyword>
<comment type="caution">
    <text evidence="7">The sequence shown here is derived from an EMBL/GenBank/DDBJ whole genome shotgun (WGS) entry which is preliminary data.</text>
</comment>
<accession>I7Z7P9</accession>
<dbReference type="NCBIfam" id="TIGR03902">
    <property type="entry name" value="rhom_GG_sort"/>
    <property type="match status" value="1"/>
</dbReference>
<organism evidence="7 8">
    <name type="scientific">Hydrocarboniphaga effusa AP103</name>
    <dbReference type="NCBI Taxonomy" id="1172194"/>
    <lineage>
        <taxon>Bacteria</taxon>
        <taxon>Pseudomonadati</taxon>
        <taxon>Pseudomonadota</taxon>
        <taxon>Gammaproteobacteria</taxon>
        <taxon>Nevskiales</taxon>
        <taxon>Nevskiaceae</taxon>
        <taxon>Hydrocarboniphaga</taxon>
    </lineage>
</organism>
<dbReference type="InterPro" id="IPR023826">
    <property type="entry name" value="Rhom-like_SP_proteobac"/>
</dbReference>
<gene>
    <name evidence="7" type="ORF">WQQ_40720</name>
</gene>
<feature type="transmembrane region" description="Helical" evidence="5">
    <location>
        <begin position="43"/>
        <end position="61"/>
    </location>
</feature>
<dbReference type="InterPro" id="IPR035952">
    <property type="entry name" value="Rhomboid-like_sf"/>
</dbReference>
<evidence type="ECO:0000313" key="7">
    <source>
        <dbReference type="EMBL" id="EIT67637.1"/>
    </source>
</evidence>
<comment type="subcellular location">
    <subcellularLocation>
        <location evidence="1">Membrane</location>
        <topology evidence="1">Multi-pass membrane protein</topology>
    </subcellularLocation>
</comment>
<evidence type="ECO:0000256" key="2">
    <source>
        <dbReference type="ARBA" id="ARBA00022692"/>
    </source>
</evidence>
<feature type="domain" description="Peptidase S54 rhomboid" evidence="6">
    <location>
        <begin position="27"/>
        <end position="171"/>
    </location>
</feature>
<sequence length="181" mass="20067">MLILLGTECLGDFGRQWLSYDRAALAQGQWWRLLTGNFVHLGWYHWMLNEIGLAVLVLLCPQPLSVVVLARRVAFIGIVMSVCLYVFSRTLENYVGMSGVIHGLFVLGLLPQVFRRDLISLGCLVFLLGKLGYEQIAGAPLSDETAIGGVVATDSHFFGALSAFAYALIFRTWNRVERIGS</sequence>
<feature type="transmembrane region" description="Helical" evidence="5">
    <location>
        <begin position="94"/>
        <end position="111"/>
    </location>
</feature>
<feature type="transmembrane region" description="Helical" evidence="5">
    <location>
        <begin position="118"/>
        <end position="136"/>
    </location>
</feature>
<name>I7Z7P9_9GAMM</name>
<dbReference type="GO" id="GO:0016020">
    <property type="term" value="C:membrane"/>
    <property type="evidence" value="ECO:0007669"/>
    <property type="project" value="UniProtKB-SubCell"/>
</dbReference>
<proteinExistence type="predicted"/>